<evidence type="ECO:0000256" key="7">
    <source>
        <dbReference type="ARBA" id="ARBA00022898"/>
    </source>
</evidence>
<dbReference type="Gene3D" id="3.90.1150.10">
    <property type="entry name" value="Aspartate Aminotransferase, domain 1"/>
    <property type="match status" value="1"/>
</dbReference>
<dbReference type="CDD" id="cd00609">
    <property type="entry name" value="AAT_like"/>
    <property type="match status" value="1"/>
</dbReference>
<comment type="similarity">
    <text evidence="3 9">Belongs to the class-II pyridoxal-phosphate-dependent aminotransferase family. Histidinol-phosphate aminotransferase subfamily.</text>
</comment>
<dbReference type="Pfam" id="PF00155">
    <property type="entry name" value="Aminotran_1_2"/>
    <property type="match status" value="1"/>
</dbReference>
<keyword evidence="5 9" id="KW-0032">Aminotransferase</keyword>
<dbReference type="InterPro" id="IPR004839">
    <property type="entry name" value="Aminotransferase_I/II_large"/>
</dbReference>
<comment type="subunit">
    <text evidence="4 9">Homodimer.</text>
</comment>
<dbReference type="EMBL" id="JAUSVY010000005">
    <property type="protein sequence ID" value="MDQ0505886.1"/>
    <property type="molecule type" value="Genomic_DNA"/>
</dbReference>
<dbReference type="Proteomes" id="UP001241747">
    <property type="component" value="Unassembled WGS sequence"/>
</dbReference>
<dbReference type="PANTHER" id="PTHR43643">
    <property type="entry name" value="HISTIDINOL-PHOSPHATE AMINOTRANSFERASE 2"/>
    <property type="match status" value="1"/>
</dbReference>
<keyword evidence="9" id="KW-0028">Amino-acid biosynthesis</keyword>
<reference evidence="11 12" key="1">
    <citation type="submission" date="2023-07" db="EMBL/GenBank/DDBJ databases">
        <title>Genomic Encyclopedia of Type Strains, Phase IV (KMG-IV): sequencing the most valuable type-strain genomes for metagenomic binning, comparative biology and taxonomic classification.</title>
        <authorList>
            <person name="Goeker M."/>
        </authorList>
    </citation>
    <scope>NUCLEOTIDE SEQUENCE [LARGE SCALE GENOMIC DNA]</scope>
    <source>
        <strain evidence="11 12">DSM 3770</strain>
    </source>
</reference>
<comment type="catalytic activity">
    <reaction evidence="8 9">
        <text>L-histidinol phosphate + 2-oxoglutarate = 3-(imidazol-4-yl)-2-oxopropyl phosphate + L-glutamate</text>
        <dbReference type="Rhea" id="RHEA:23744"/>
        <dbReference type="ChEBI" id="CHEBI:16810"/>
        <dbReference type="ChEBI" id="CHEBI:29985"/>
        <dbReference type="ChEBI" id="CHEBI:57766"/>
        <dbReference type="ChEBI" id="CHEBI:57980"/>
        <dbReference type="EC" id="2.6.1.9"/>
    </reaction>
</comment>
<evidence type="ECO:0000256" key="6">
    <source>
        <dbReference type="ARBA" id="ARBA00022679"/>
    </source>
</evidence>
<gene>
    <name evidence="9" type="primary">hisC</name>
    <name evidence="11" type="ORF">QOZ94_002686</name>
</gene>
<dbReference type="RefSeq" id="WP_237347331.1">
    <property type="nucleotide sequence ID" value="NZ_JABWGX010000032.1"/>
</dbReference>
<dbReference type="EC" id="2.6.1.9" evidence="9"/>
<dbReference type="SUPFAM" id="SSF53383">
    <property type="entry name" value="PLP-dependent transferases"/>
    <property type="match status" value="1"/>
</dbReference>
<keyword evidence="7 9" id="KW-0663">Pyridoxal phosphate</keyword>
<keyword evidence="9" id="KW-0368">Histidine biosynthesis</keyword>
<dbReference type="PANTHER" id="PTHR43643:SF3">
    <property type="entry name" value="HISTIDINOL-PHOSPHATE AMINOTRANSFERASE"/>
    <property type="match status" value="1"/>
</dbReference>
<sequence>MSAVLNDPAIPSRPQPRPGVLQIEAYVPGKSHAPGVEKVFKLSSNETPLGPSEKAVTAFNAAARTLQDYPDGAAHVLREAIARAQGLDPDRIICGAGSDELLNLVTHTFVGPGDEVLFSEHGFLVYRIAALAAGGVPVVAKEANLTTDVDALLAKVTARTRVVFVANPNNPTGTYIPFSEVKRLHAGLPPNVLLVLDAAYAEYVRRNDYETGLELALSAENVLMTRTFSKIHGLAALRIGWAVGPAPIIDALNRVRGPFNMNTPALLAGAAAIEDVAHVEKAVAHNAEWLPWLTTQIGKLGLNVTPSVANFLLIHFPPEKGRTAKEADAFLTRRGLILRSVASYGLPDALRMTVGSAEANLKVVEALKDFLEGKPA</sequence>
<dbReference type="GO" id="GO:0004400">
    <property type="term" value="F:histidinol-phosphate transaminase activity"/>
    <property type="evidence" value="ECO:0007669"/>
    <property type="project" value="UniProtKB-EC"/>
</dbReference>
<comment type="pathway">
    <text evidence="2 9">Amino-acid biosynthesis; L-histidine biosynthesis; L-histidine from 5-phospho-alpha-D-ribose 1-diphosphate: step 7/9.</text>
</comment>
<feature type="domain" description="Aminotransferase class I/classII large" evidence="10">
    <location>
        <begin position="38"/>
        <end position="367"/>
    </location>
</feature>
<evidence type="ECO:0000256" key="5">
    <source>
        <dbReference type="ARBA" id="ARBA00022576"/>
    </source>
</evidence>
<comment type="cofactor">
    <cofactor evidence="1 9">
        <name>pyridoxal 5'-phosphate</name>
        <dbReference type="ChEBI" id="CHEBI:597326"/>
    </cofactor>
</comment>
<dbReference type="InterPro" id="IPR015424">
    <property type="entry name" value="PyrdxlP-dep_Trfase"/>
</dbReference>
<evidence type="ECO:0000256" key="3">
    <source>
        <dbReference type="ARBA" id="ARBA00007970"/>
    </source>
</evidence>
<name>A0ABU0LFG7_XANAG</name>
<dbReference type="HAMAP" id="MF_01023">
    <property type="entry name" value="HisC_aminotrans_2"/>
    <property type="match status" value="1"/>
</dbReference>
<comment type="caution">
    <text evidence="11">The sequence shown here is derived from an EMBL/GenBank/DDBJ whole genome shotgun (WGS) entry which is preliminary data.</text>
</comment>
<feature type="modified residue" description="N6-(pyridoxal phosphate)lysine" evidence="9">
    <location>
        <position position="230"/>
    </location>
</feature>
<dbReference type="InterPro" id="IPR015421">
    <property type="entry name" value="PyrdxlP-dep_Trfase_major"/>
</dbReference>
<dbReference type="Gene3D" id="3.40.640.10">
    <property type="entry name" value="Type I PLP-dependent aspartate aminotransferase-like (Major domain)"/>
    <property type="match status" value="1"/>
</dbReference>
<keyword evidence="12" id="KW-1185">Reference proteome</keyword>
<organism evidence="11 12">
    <name type="scientific">Xanthobacter agilis</name>
    <dbReference type="NCBI Taxonomy" id="47492"/>
    <lineage>
        <taxon>Bacteria</taxon>
        <taxon>Pseudomonadati</taxon>
        <taxon>Pseudomonadota</taxon>
        <taxon>Alphaproteobacteria</taxon>
        <taxon>Hyphomicrobiales</taxon>
        <taxon>Xanthobacteraceae</taxon>
        <taxon>Xanthobacter</taxon>
    </lineage>
</organism>
<evidence type="ECO:0000256" key="8">
    <source>
        <dbReference type="ARBA" id="ARBA00047481"/>
    </source>
</evidence>
<protein>
    <recommendedName>
        <fullName evidence="9">Histidinol-phosphate aminotransferase</fullName>
        <ecNumber evidence="9">2.6.1.9</ecNumber>
    </recommendedName>
    <alternativeName>
        <fullName evidence="9">Imidazole acetol-phosphate transaminase</fullName>
    </alternativeName>
</protein>
<keyword evidence="6 9" id="KW-0808">Transferase</keyword>
<evidence type="ECO:0000256" key="4">
    <source>
        <dbReference type="ARBA" id="ARBA00011738"/>
    </source>
</evidence>
<dbReference type="InterPro" id="IPR050106">
    <property type="entry name" value="HistidinolP_aminotransfase"/>
</dbReference>
<evidence type="ECO:0000256" key="2">
    <source>
        <dbReference type="ARBA" id="ARBA00005011"/>
    </source>
</evidence>
<evidence type="ECO:0000313" key="12">
    <source>
        <dbReference type="Proteomes" id="UP001241747"/>
    </source>
</evidence>
<evidence type="ECO:0000256" key="9">
    <source>
        <dbReference type="HAMAP-Rule" id="MF_01023"/>
    </source>
</evidence>
<evidence type="ECO:0000259" key="10">
    <source>
        <dbReference type="Pfam" id="PF00155"/>
    </source>
</evidence>
<dbReference type="InterPro" id="IPR005861">
    <property type="entry name" value="HisP_aminotrans"/>
</dbReference>
<accession>A0ABU0LFG7</accession>
<evidence type="ECO:0000256" key="1">
    <source>
        <dbReference type="ARBA" id="ARBA00001933"/>
    </source>
</evidence>
<dbReference type="InterPro" id="IPR015422">
    <property type="entry name" value="PyrdxlP-dep_Trfase_small"/>
</dbReference>
<proteinExistence type="inferred from homology"/>
<dbReference type="NCBIfam" id="TIGR01141">
    <property type="entry name" value="hisC"/>
    <property type="match status" value="1"/>
</dbReference>
<evidence type="ECO:0000313" key="11">
    <source>
        <dbReference type="EMBL" id="MDQ0505886.1"/>
    </source>
</evidence>